<accession>A0A6J5T9Q3</accession>
<dbReference type="GO" id="GO:0016787">
    <property type="term" value="F:hydrolase activity"/>
    <property type="evidence" value="ECO:0007669"/>
    <property type="project" value="InterPro"/>
</dbReference>
<dbReference type="Gene3D" id="1.10.10.2520">
    <property type="entry name" value="Cell wall hydrolase SleB, domain 1"/>
    <property type="match status" value="1"/>
</dbReference>
<organism evidence="2">
    <name type="scientific">uncultured Caudovirales phage</name>
    <dbReference type="NCBI Taxonomy" id="2100421"/>
    <lineage>
        <taxon>Viruses</taxon>
        <taxon>Duplodnaviria</taxon>
        <taxon>Heunggongvirae</taxon>
        <taxon>Uroviricota</taxon>
        <taxon>Caudoviricetes</taxon>
        <taxon>Peduoviridae</taxon>
        <taxon>Maltschvirus</taxon>
        <taxon>Maltschvirus maltsch</taxon>
    </lineage>
</organism>
<proteinExistence type="predicted"/>
<dbReference type="Pfam" id="PF07486">
    <property type="entry name" value="Hydrolase_2"/>
    <property type="match status" value="1"/>
</dbReference>
<evidence type="ECO:0000313" key="2">
    <source>
        <dbReference type="EMBL" id="CAB4241668.1"/>
    </source>
</evidence>
<name>A0A6J5T9Q3_9CAUD</name>
<evidence type="ECO:0000259" key="1">
    <source>
        <dbReference type="Pfam" id="PF07486"/>
    </source>
</evidence>
<sequence length="223" mass="25157">MHMTPKFFSGMSKQRVESLLVKGALVLLTFLIVVTAVAGPTNQSRAYDISMTPFTDWVSEQFRSYEHETWEQRIRRLMRSNLEEAGGTKQAIADKQVRCLAENIYYESRGESLQGQVAVAKVTLNRLDEGYARTVCGVVKQGCQFSWVCNGTNGHPSGYLWSQAIGLAVLLINEPTAVEDPTNGATHFHATYINWQPGWKQVKDSVNQIGNHIFYRIKPKEEK</sequence>
<protein>
    <submittedName>
        <fullName evidence="2">SleB Cell wall hydrolyses involved in spore germination</fullName>
    </submittedName>
</protein>
<reference evidence="2" key="1">
    <citation type="submission" date="2020-05" db="EMBL/GenBank/DDBJ databases">
        <authorList>
            <person name="Chiriac C."/>
            <person name="Salcher M."/>
            <person name="Ghai R."/>
            <person name="Kavagutti S V."/>
        </authorList>
    </citation>
    <scope>NUCLEOTIDE SEQUENCE</scope>
</reference>
<dbReference type="EMBL" id="LR797824">
    <property type="protein sequence ID" value="CAB4241668.1"/>
    <property type="molecule type" value="Genomic_DNA"/>
</dbReference>
<dbReference type="InterPro" id="IPR042047">
    <property type="entry name" value="SleB_dom1"/>
</dbReference>
<gene>
    <name evidence="2" type="ORF">UFOVP71_206</name>
</gene>
<feature type="domain" description="Cell wall hydrolase SleB" evidence="1">
    <location>
        <begin position="110"/>
        <end position="215"/>
    </location>
</feature>
<dbReference type="InterPro" id="IPR011105">
    <property type="entry name" value="Cell_wall_hydrolase_SleB"/>
</dbReference>